<feature type="transmembrane region" description="Helical" evidence="1">
    <location>
        <begin position="75"/>
        <end position="94"/>
    </location>
</feature>
<reference evidence="3" key="1">
    <citation type="submission" date="2020-05" db="EMBL/GenBank/DDBJ databases">
        <authorList>
            <person name="Chiriac C."/>
            <person name="Salcher M."/>
            <person name="Ghai R."/>
            <person name="Kavagutti S V."/>
        </authorList>
    </citation>
    <scope>NUCLEOTIDE SEQUENCE</scope>
</reference>
<evidence type="ECO:0000313" key="4">
    <source>
        <dbReference type="EMBL" id="CAB4900797.1"/>
    </source>
</evidence>
<evidence type="ECO:0000256" key="1">
    <source>
        <dbReference type="SAM" id="Phobius"/>
    </source>
</evidence>
<proteinExistence type="predicted"/>
<dbReference type="EMBL" id="CAEZYU010000004">
    <property type="protein sequence ID" value="CAB4728796.1"/>
    <property type="molecule type" value="Genomic_DNA"/>
</dbReference>
<keyword evidence="1" id="KW-0472">Membrane</keyword>
<gene>
    <name evidence="2" type="ORF">UFOPK1358_00843</name>
    <name evidence="3" type="ORF">UFOPK2766_00172</name>
    <name evidence="4" type="ORF">UFOPK3519_00822</name>
</gene>
<evidence type="ECO:0000313" key="2">
    <source>
        <dbReference type="EMBL" id="CAB4537727.1"/>
    </source>
</evidence>
<dbReference type="AlphaFoldDB" id="A0A6J6S1U7"/>
<keyword evidence="1" id="KW-0812">Transmembrane</keyword>
<accession>A0A6J6S1U7</accession>
<keyword evidence="1" id="KW-1133">Transmembrane helix</keyword>
<protein>
    <submittedName>
        <fullName evidence="3">Unannotated protein</fullName>
    </submittedName>
</protein>
<dbReference type="EMBL" id="CAFBMG010000051">
    <property type="protein sequence ID" value="CAB4900797.1"/>
    <property type="molecule type" value="Genomic_DNA"/>
</dbReference>
<feature type="transmembrane region" description="Helical" evidence="1">
    <location>
        <begin position="46"/>
        <end position="69"/>
    </location>
</feature>
<organism evidence="3">
    <name type="scientific">freshwater metagenome</name>
    <dbReference type="NCBI Taxonomy" id="449393"/>
    <lineage>
        <taxon>unclassified sequences</taxon>
        <taxon>metagenomes</taxon>
        <taxon>ecological metagenomes</taxon>
    </lineage>
</organism>
<dbReference type="EMBL" id="CAEZSF010000067">
    <property type="protein sequence ID" value="CAB4537727.1"/>
    <property type="molecule type" value="Genomic_DNA"/>
</dbReference>
<name>A0A6J6S1U7_9ZZZZ</name>
<sequence>MPEEPVAPETADWTDQVTDLIVDSVDKVRDRATGPILEYSRISVHALVALILLTPVGIFTLIGSIRLLTWAVGEAWIAYTILGSLFVLIGAFLWSKRSKLPL</sequence>
<evidence type="ECO:0000313" key="3">
    <source>
        <dbReference type="EMBL" id="CAB4728796.1"/>
    </source>
</evidence>